<dbReference type="SUPFAM" id="SSF46785">
    <property type="entry name" value="Winged helix' DNA-binding domain"/>
    <property type="match status" value="2"/>
</dbReference>
<dbReference type="SMART" id="SM00344">
    <property type="entry name" value="HTH_ASNC"/>
    <property type="match status" value="2"/>
</dbReference>
<sequence>MAKAVGPARKHLEAVSSAASSGPELDHLDRALIEQLRLDGRKGNRSLATELNVNEVTVATRLRRLEEAGALRVVAITDMRLFGHREFAFAMINVSGRSVFSVAAEVAELSEAIGVTICTGRYDIIVAMLGRDKLHLADLFNTTLAKIKGVSAVHGCIALDVLKYDSKWSLLNVDPGTMPEAQPSDTVDQMDLAIIERLQLNARRSNRQIATDLGVSEGTVRVRIKRMLADRVFRIQAVSDIVASGISAHAFVGAKVAPGKVSDVAAALAKREDVAQITRVLDDFDLIAVLIAPDRNALISGILDEIAVTPGVRSIEVFDGVDTLKHTYAWTWIV</sequence>
<dbReference type="PRINTS" id="PR00033">
    <property type="entry name" value="HTHASNC"/>
</dbReference>
<dbReference type="InterPro" id="IPR054609">
    <property type="entry name" value="PF0864-like_C"/>
</dbReference>
<dbReference type="GO" id="GO:0043565">
    <property type="term" value="F:sequence-specific DNA binding"/>
    <property type="evidence" value="ECO:0007669"/>
    <property type="project" value="InterPro"/>
</dbReference>
<name>A0AAD1M8W0_9MYCO</name>
<keyword evidence="3" id="KW-0804">Transcription</keyword>
<feature type="domain" description="HTH asnC-type" evidence="4">
    <location>
        <begin position="187"/>
        <end position="247"/>
    </location>
</feature>
<dbReference type="Pfam" id="PF01037">
    <property type="entry name" value="AsnC_trans_reg"/>
    <property type="match status" value="1"/>
</dbReference>
<keyword evidence="2" id="KW-0238">DNA-binding</keyword>
<dbReference type="EMBL" id="AP022560">
    <property type="protein sequence ID" value="BBX03961.1"/>
    <property type="molecule type" value="Genomic_DNA"/>
</dbReference>
<dbReference type="PANTHER" id="PTHR30154:SF34">
    <property type="entry name" value="TRANSCRIPTIONAL REGULATOR AZLB"/>
    <property type="match status" value="1"/>
</dbReference>
<evidence type="ECO:0000259" key="4">
    <source>
        <dbReference type="PROSITE" id="PS50956"/>
    </source>
</evidence>
<evidence type="ECO:0000256" key="1">
    <source>
        <dbReference type="ARBA" id="ARBA00023015"/>
    </source>
</evidence>
<dbReference type="InterPro" id="IPR019887">
    <property type="entry name" value="Tscrpt_reg_AsnC/Lrp_C"/>
</dbReference>
<dbReference type="InterPro" id="IPR000485">
    <property type="entry name" value="AsnC-type_HTH_dom"/>
</dbReference>
<dbReference type="AlphaFoldDB" id="A0AAD1M8W0"/>
<dbReference type="GO" id="GO:0043200">
    <property type="term" value="P:response to amino acid"/>
    <property type="evidence" value="ECO:0007669"/>
    <property type="project" value="TreeGrafter"/>
</dbReference>
<dbReference type="PROSITE" id="PS50956">
    <property type="entry name" value="HTH_ASNC_2"/>
    <property type="match status" value="2"/>
</dbReference>
<evidence type="ECO:0000313" key="5">
    <source>
        <dbReference type="EMBL" id="BBX03961.1"/>
    </source>
</evidence>
<protein>
    <recommendedName>
        <fullName evidence="4">HTH asnC-type domain-containing protein</fullName>
    </recommendedName>
</protein>
<dbReference type="Pfam" id="PF22482">
    <property type="entry name" value="AsnC_trans_reg_3"/>
    <property type="match status" value="1"/>
</dbReference>
<dbReference type="InterPro" id="IPR019888">
    <property type="entry name" value="Tscrpt_reg_AsnC-like"/>
</dbReference>
<dbReference type="Proteomes" id="UP000466681">
    <property type="component" value="Chromosome"/>
</dbReference>
<dbReference type="InterPro" id="IPR036388">
    <property type="entry name" value="WH-like_DNA-bd_sf"/>
</dbReference>
<organism evidence="5 6">
    <name type="scientific">Mycolicibacterium moriokaense</name>
    <dbReference type="NCBI Taxonomy" id="39691"/>
    <lineage>
        <taxon>Bacteria</taxon>
        <taxon>Bacillati</taxon>
        <taxon>Actinomycetota</taxon>
        <taxon>Actinomycetes</taxon>
        <taxon>Mycobacteriales</taxon>
        <taxon>Mycobacteriaceae</taxon>
        <taxon>Mycolicibacterium</taxon>
    </lineage>
</organism>
<dbReference type="Gene3D" id="3.30.70.920">
    <property type="match status" value="2"/>
</dbReference>
<dbReference type="PANTHER" id="PTHR30154">
    <property type="entry name" value="LEUCINE-RESPONSIVE REGULATORY PROTEIN"/>
    <property type="match status" value="1"/>
</dbReference>
<dbReference type="SUPFAM" id="SSF54909">
    <property type="entry name" value="Dimeric alpha+beta barrel"/>
    <property type="match status" value="2"/>
</dbReference>
<evidence type="ECO:0000256" key="3">
    <source>
        <dbReference type="ARBA" id="ARBA00023163"/>
    </source>
</evidence>
<dbReference type="InterPro" id="IPR036390">
    <property type="entry name" value="WH_DNA-bd_sf"/>
</dbReference>
<keyword evidence="1" id="KW-0805">Transcription regulation</keyword>
<feature type="domain" description="HTH asnC-type" evidence="4">
    <location>
        <begin position="25"/>
        <end position="85"/>
    </location>
</feature>
<dbReference type="Pfam" id="PF13404">
    <property type="entry name" value="HTH_AsnC-type"/>
    <property type="match status" value="2"/>
</dbReference>
<proteinExistence type="predicted"/>
<evidence type="ECO:0000256" key="2">
    <source>
        <dbReference type="ARBA" id="ARBA00023125"/>
    </source>
</evidence>
<accession>A0AAD1M8W0</accession>
<dbReference type="Gene3D" id="1.10.10.10">
    <property type="entry name" value="Winged helix-like DNA-binding domain superfamily/Winged helix DNA-binding domain"/>
    <property type="match status" value="2"/>
</dbReference>
<dbReference type="KEGG" id="mmor:MMOR_48970"/>
<dbReference type="GO" id="GO:0005829">
    <property type="term" value="C:cytosol"/>
    <property type="evidence" value="ECO:0007669"/>
    <property type="project" value="TreeGrafter"/>
</dbReference>
<dbReference type="InterPro" id="IPR011008">
    <property type="entry name" value="Dimeric_a/b-barrel"/>
</dbReference>
<keyword evidence="6" id="KW-1185">Reference proteome</keyword>
<gene>
    <name evidence="5" type="ORF">MMOR_48970</name>
</gene>
<evidence type="ECO:0000313" key="6">
    <source>
        <dbReference type="Proteomes" id="UP000466681"/>
    </source>
</evidence>
<reference evidence="5 6" key="1">
    <citation type="journal article" date="2019" name="Emerg. Microbes Infect.">
        <title>Comprehensive subspecies identification of 175 nontuberculous mycobacteria species based on 7547 genomic profiles.</title>
        <authorList>
            <person name="Matsumoto Y."/>
            <person name="Kinjo T."/>
            <person name="Motooka D."/>
            <person name="Nabeya D."/>
            <person name="Jung N."/>
            <person name="Uechi K."/>
            <person name="Horii T."/>
            <person name="Iida T."/>
            <person name="Fujita J."/>
            <person name="Nakamura S."/>
        </authorList>
    </citation>
    <scope>NUCLEOTIDE SEQUENCE [LARGE SCALE GENOMIC DNA]</scope>
    <source>
        <strain evidence="5 6">JCM 6375</strain>
    </source>
</reference>